<dbReference type="GO" id="GO:0032587">
    <property type="term" value="C:ruffle membrane"/>
    <property type="evidence" value="ECO:0007669"/>
    <property type="project" value="TreeGrafter"/>
</dbReference>
<evidence type="ECO:0000256" key="2">
    <source>
        <dbReference type="PROSITE-ProRule" id="PRU00192"/>
    </source>
</evidence>
<feature type="non-terminal residue" evidence="5">
    <location>
        <position position="1"/>
    </location>
</feature>
<keyword evidence="6" id="KW-1185">Reference proteome</keyword>
<dbReference type="PANTHER" id="PTHR12287">
    <property type="entry name" value="EPIDERMAL GROWTH FACTOR RECEPTOR KINASE SUBSTRATE EPS8-RELATED PROTEIN"/>
    <property type="match status" value="1"/>
</dbReference>
<name>A0A7L3X518_9GRUI</name>
<reference evidence="5 6" key="1">
    <citation type="submission" date="2019-09" db="EMBL/GenBank/DDBJ databases">
        <title>Bird 10,000 Genomes (B10K) Project - Family phase.</title>
        <authorList>
            <person name="Zhang G."/>
        </authorList>
    </citation>
    <scope>NUCLEOTIDE SEQUENCE [LARGE SCALE GENOMIC DNA]</scope>
    <source>
        <strain evidence="5">OUT-0055</strain>
        <tissue evidence="5">Blood</tissue>
    </source>
</reference>
<evidence type="ECO:0000256" key="3">
    <source>
        <dbReference type="SAM" id="MobiDB-lite"/>
    </source>
</evidence>
<dbReference type="Proteomes" id="UP000518911">
    <property type="component" value="Unassembled WGS sequence"/>
</dbReference>
<dbReference type="AlphaFoldDB" id="A0A7L3X518"/>
<keyword evidence="1 2" id="KW-0728">SH3 domain</keyword>
<dbReference type="InterPro" id="IPR001452">
    <property type="entry name" value="SH3_domain"/>
</dbReference>
<organism evidence="5 6">
    <name type="scientific">Atlantisia rogersi</name>
    <name type="common">Inaccessible Island rail</name>
    <dbReference type="NCBI Taxonomy" id="2478892"/>
    <lineage>
        <taxon>Eukaryota</taxon>
        <taxon>Metazoa</taxon>
        <taxon>Chordata</taxon>
        <taxon>Craniata</taxon>
        <taxon>Vertebrata</taxon>
        <taxon>Euteleostomi</taxon>
        <taxon>Archelosauria</taxon>
        <taxon>Archosauria</taxon>
        <taxon>Dinosauria</taxon>
        <taxon>Saurischia</taxon>
        <taxon>Theropoda</taxon>
        <taxon>Coelurosauria</taxon>
        <taxon>Aves</taxon>
        <taxon>Neognathae</taxon>
        <taxon>Neoaves</taxon>
        <taxon>Gruiformes</taxon>
        <taxon>Rallidae</taxon>
        <taxon>Atlantisia</taxon>
    </lineage>
</organism>
<accession>A0A7L3X518</accession>
<feature type="region of interest" description="Disordered" evidence="3">
    <location>
        <begin position="67"/>
        <end position="97"/>
    </location>
</feature>
<evidence type="ECO:0000256" key="1">
    <source>
        <dbReference type="ARBA" id="ARBA00022443"/>
    </source>
</evidence>
<evidence type="ECO:0000313" key="5">
    <source>
        <dbReference type="EMBL" id="NXV84196.1"/>
    </source>
</evidence>
<dbReference type="OrthoDB" id="4680325at2759"/>
<feature type="compositionally biased region" description="Pro residues" evidence="3">
    <location>
        <begin position="67"/>
        <end position="79"/>
    </location>
</feature>
<dbReference type="GO" id="GO:0031982">
    <property type="term" value="C:vesicle"/>
    <property type="evidence" value="ECO:0007669"/>
    <property type="project" value="TreeGrafter"/>
</dbReference>
<dbReference type="InterPro" id="IPR036028">
    <property type="entry name" value="SH3-like_dom_sf"/>
</dbReference>
<dbReference type="GO" id="GO:0007266">
    <property type="term" value="P:Rho protein signal transduction"/>
    <property type="evidence" value="ECO:0007669"/>
    <property type="project" value="TreeGrafter"/>
</dbReference>
<dbReference type="EMBL" id="VZUJ01158308">
    <property type="protein sequence ID" value="NXV84196.1"/>
    <property type="molecule type" value="Genomic_DNA"/>
</dbReference>
<dbReference type="GO" id="GO:0003779">
    <property type="term" value="F:actin binding"/>
    <property type="evidence" value="ECO:0007669"/>
    <property type="project" value="TreeGrafter"/>
</dbReference>
<dbReference type="GO" id="GO:0035023">
    <property type="term" value="P:regulation of Rho protein signal transduction"/>
    <property type="evidence" value="ECO:0007669"/>
    <property type="project" value="TreeGrafter"/>
</dbReference>
<dbReference type="Gene3D" id="2.30.30.40">
    <property type="entry name" value="SH3 Domains"/>
    <property type="match status" value="1"/>
</dbReference>
<proteinExistence type="predicted"/>
<comment type="caution">
    <text evidence="5">The sequence shown here is derived from an EMBL/GenBank/DDBJ whole genome shotgun (WGS) entry which is preliminary data.</text>
</comment>
<dbReference type="GO" id="GO:1900029">
    <property type="term" value="P:positive regulation of ruffle assembly"/>
    <property type="evidence" value="ECO:0007669"/>
    <property type="project" value="TreeGrafter"/>
</dbReference>
<feature type="non-terminal residue" evidence="5">
    <location>
        <position position="151"/>
    </location>
</feature>
<dbReference type="SMART" id="SM00326">
    <property type="entry name" value="SH3"/>
    <property type="match status" value="1"/>
</dbReference>
<dbReference type="PANTHER" id="PTHR12287:SF22">
    <property type="entry name" value="EPIDERMAL GROWTH FACTOR RECEPTOR KINASE SUBSTRATE 8-LIKE PROTEIN 3"/>
    <property type="match status" value="1"/>
</dbReference>
<sequence length="151" mass="17259">HEDYRVWKSLGLAWNSTRAQYPNGDLLPRYIPVFSDGWLPPPLEQVQHWGVGSRMWPPTRLSFPKSPLAPIPLCSPQPPATGQRDDDSQGPPHPVQGLARSLYEFQGRNPQELTVRMGDTLQVLDQRKKWWLVQDSQGRRGYIPSNILEPL</sequence>
<feature type="domain" description="SH3" evidence="4">
    <location>
        <begin position="94"/>
        <end position="151"/>
    </location>
</feature>
<dbReference type="InterPro" id="IPR039801">
    <property type="entry name" value="EPS8-like"/>
</dbReference>
<dbReference type="PRINTS" id="PR00452">
    <property type="entry name" value="SH3DOMAIN"/>
</dbReference>
<evidence type="ECO:0000259" key="4">
    <source>
        <dbReference type="PROSITE" id="PS50002"/>
    </source>
</evidence>
<gene>
    <name evidence="5" type="primary">Eps8l3_1</name>
    <name evidence="5" type="ORF">ATLROG_R14522</name>
</gene>
<dbReference type="PROSITE" id="PS50002">
    <property type="entry name" value="SH3"/>
    <property type="match status" value="1"/>
</dbReference>
<dbReference type="SUPFAM" id="SSF50044">
    <property type="entry name" value="SH3-domain"/>
    <property type="match status" value="1"/>
</dbReference>
<protein>
    <submittedName>
        <fullName evidence="5">ES8L3 protein</fullName>
    </submittedName>
</protein>
<dbReference type="Pfam" id="PF00018">
    <property type="entry name" value="SH3_1"/>
    <property type="match status" value="1"/>
</dbReference>
<evidence type="ECO:0000313" key="6">
    <source>
        <dbReference type="Proteomes" id="UP000518911"/>
    </source>
</evidence>